<proteinExistence type="predicted"/>
<gene>
    <name evidence="3" type="ORF">Slati_4040100</name>
</gene>
<organism evidence="3">
    <name type="scientific">Sesamum latifolium</name>
    <dbReference type="NCBI Taxonomy" id="2727402"/>
    <lineage>
        <taxon>Eukaryota</taxon>
        <taxon>Viridiplantae</taxon>
        <taxon>Streptophyta</taxon>
        <taxon>Embryophyta</taxon>
        <taxon>Tracheophyta</taxon>
        <taxon>Spermatophyta</taxon>
        <taxon>Magnoliopsida</taxon>
        <taxon>eudicotyledons</taxon>
        <taxon>Gunneridae</taxon>
        <taxon>Pentapetalae</taxon>
        <taxon>asterids</taxon>
        <taxon>lamiids</taxon>
        <taxon>Lamiales</taxon>
        <taxon>Pedaliaceae</taxon>
        <taxon>Sesamum</taxon>
    </lineage>
</organism>
<dbReference type="InterPro" id="IPR005135">
    <property type="entry name" value="Endo/exonuclease/phosphatase"/>
</dbReference>
<dbReference type="Pfam" id="PF03372">
    <property type="entry name" value="Exo_endo_phos"/>
    <property type="match status" value="1"/>
</dbReference>
<sequence>MEASSENAAGPTESLESVQGHDHASEHQGYIDVSAQLEDNQSWWRFTGIYGAPDISQRVDTWRLLTRLHAQSTRDWLCAGDFNEILDRSEKSGGPPRLNWQMRNFRTALTECGLSDIGFTGSPFTWINRHASPYTVYERLDRACANRGGRSCFQMLRSHISQSIALIILLSLFV</sequence>
<protein>
    <recommendedName>
        <fullName evidence="2">Endonuclease/exonuclease/phosphatase domain-containing protein</fullName>
    </recommendedName>
</protein>
<dbReference type="Gene3D" id="3.60.10.10">
    <property type="entry name" value="Endonuclease/exonuclease/phosphatase"/>
    <property type="match status" value="1"/>
</dbReference>
<accession>A0AAW2TRR8</accession>
<evidence type="ECO:0000256" key="1">
    <source>
        <dbReference type="SAM" id="MobiDB-lite"/>
    </source>
</evidence>
<comment type="caution">
    <text evidence="3">The sequence shown here is derived from an EMBL/GenBank/DDBJ whole genome shotgun (WGS) entry which is preliminary data.</text>
</comment>
<evidence type="ECO:0000313" key="3">
    <source>
        <dbReference type="EMBL" id="KAL0407262.1"/>
    </source>
</evidence>
<reference evidence="3" key="1">
    <citation type="submission" date="2020-06" db="EMBL/GenBank/DDBJ databases">
        <authorList>
            <person name="Li T."/>
            <person name="Hu X."/>
            <person name="Zhang T."/>
            <person name="Song X."/>
            <person name="Zhang H."/>
            <person name="Dai N."/>
            <person name="Sheng W."/>
            <person name="Hou X."/>
            <person name="Wei L."/>
        </authorList>
    </citation>
    <scope>NUCLEOTIDE SEQUENCE</scope>
    <source>
        <strain evidence="3">KEN1</strain>
        <tissue evidence="3">Leaf</tissue>
    </source>
</reference>
<reference evidence="3" key="2">
    <citation type="journal article" date="2024" name="Plant">
        <title>Genomic evolution and insights into agronomic trait innovations of Sesamum species.</title>
        <authorList>
            <person name="Miao H."/>
            <person name="Wang L."/>
            <person name="Qu L."/>
            <person name="Liu H."/>
            <person name="Sun Y."/>
            <person name="Le M."/>
            <person name="Wang Q."/>
            <person name="Wei S."/>
            <person name="Zheng Y."/>
            <person name="Lin W."/>
            <person name="Duan Y."/>
            <person name="Cao H."/>
            <person name="Xiong S."/>
            <person name="Wang X."/>
            <person name="Wei L."/>
            <person name="Li C."/>
            <person name="Ma Q."/>
            <person name="Ju M."/>
            <person name="Zhao R."/>
            <person name="Li G."/>
            <person name="Mu C."/>
            <person name="Tian Q."/>
            <person name="Mei H."/>
            <person name="Zhang T."/>
            <person name="Gao T."/>
            <person name="Zhang H."/>
        </authorList>
    </citation>
    <scope>NUCLEOTIDE SEQUENCE</scope>
    <source>
        <strain evidence="3">KEN1</strain>
    </source>
</reference>
<feature type="region of interest" description="Disordered" evidence="1">
    <location>
        <begin position="1"/>
        <end position="25"/>
    </location>
</feature>
<dbReference type="AlphaFoldDB" id="A0AAW2TRR8"/>
<dbReference type="EMBL" id="JACGWN010000014">
    <property type="protein sequence ID" value="KAL0407262.1"/>
    <property type="molecule type" value="Genomic_DNA"/>
</dbReference>
<dbReference type="InterPro" id="IPR036691">
    <property type="entry name" value="Endo/exonu/phosph_ase_sf"/>
</dbReference>
<feature type="domain" description="Endonuclease/exonuclease/phosphatase" evidence="2">
    <location>
        <begin position="44"/>
        <end position="147"/>
    </location>
</feature>
<evidence type="ECO:0000259" key="2">
    <source>
        <dbReference type="Pfam" id="PF03372"/>
    </source>
</evidence>
<dbReference type="PANTHER" id="PTHR33710:SF71">
    <property type="entry name" value="ENDONUCLEASE_EXONUCLEASE_PHOSPHATASE DOMAIN-CONTAINING PROTEIN"/>
    <property type="match status" value="1"/>
</dbReference>
<dbReference type="PANTHER" id="PTHR33710">
    <property type="entry name" value="BNAC02G09200D PROTEIN"/>
    <property type="match status" value="1"/>
</dbReference>
<name>A0AAW2TRR8_9LAMI</name>
<dbReference type="SUPFAM" id="SSF56219">
    <property type="entry name" value="DNase I-like"/>
    <property type="match status" value="1"/>
</dbReference>